<evidence type="ECO:0000313" key="1">
    <source>
        <dbReference type="EMBL" id="SEG62831.1"/>
    </source>
</evidence>
<dbReference type="InterPro" id="IPR019734">
    <property type="entry name" value="TPR_rpt"/>
</dbReference>
<organism evidence="1 2">
    <name type="scientific">Nonomuraea solani</name>
    <dbReference type="NCBI Taxonomy" id="1144553"/>
    <lineage>
        <taxon>Bacteria</taxon>
        <taxon>Bacillati</taxon>
        <taxon>Actinomycetota</taxon>
        <taxon>Actinomycetes</taxon>
        <taxon>Streptosporangiales</taxon>
        <taxon>Streptosporangiaceae</taxon>
        <taxon>Nonomuraea</taxon>
    </lineage>
</organism>
<dbReference type="PANTHER" id="PTHR12558">
    <property type="entry name" value="CELL DIVISION CYCLE 16,23,27"/>
    <property type="match status" value="1"/>
</dbReference>
<dbReference type="AlphaFoldDB" id="A0A1H6BQ52"/>
<proteinExistence type="predicted"/>
<dbReference type="InterPro" id="IPR011990">
    <property type="entry name" value="TPR-like_helical_dom_sf"/>
</dbReference>
<dbReference type="SUPFAM" id="SSF48452">
    <property type="entry name" value="TPR-like"/>
    <property type="match status" value="2"/>
</dbReference>
<dbReference type="SMART" id="SM00028">
    <property type="entry name" value="TPR"/>
    <property type="match status" value="5"/>
</dbReference>
<gene>
    <name evidence="1" type="ORF">SAMN05444920_103558</name>
</gene>
<dbReference type="Proteomes" id="UP000236732">
    <property type="component" value="Unassembled WGS sequence"/>
</dbReference>
<dbReference type="EMBL" id="FNVT01000003">
    <property type="protein sequence ID" value="SEG62831.1"/>
    <property type="molecule type" value="Genomic_DNA"/>
</dbReference>
<protein>
    <submittedName>
        <fullName evidence="1">Tetratricopeptide repeat-containing protein</fullName>
    </submittedName>
</protein>
<accession>A0A1H6BQ52</accession>
<reference evidence="1 2" key="1">
    <citation type="submission" date="2016-10" db="EMBL/GenBank/DDBJ databases">
        <authorList>
            <person name="de Groot N.N."/>
        </authorList>
    </citation>
    <scope>NUCLEOTIDE SEQUENCE [LARGE SCALE GENOMIC DNA]</scope>
    <source>
        <strain evidence="1 2">CGMCC 4.7037</strain>
    </source>
</reference>
<evidence type="ECO:0000313" key="2">
    <source>
        <dbReference type="Proteomes" id="UP000236732"/>
    </source>
</evidence>
<dbReference type="PANTHER" id="PTHR12558:SF13">
    <property type="entry name" value="CELL DIVISION CYCLE PROTEIN 27 HOMOLOG"/>
    <property type="match status" value="1"/>
</dbReference>
<dbReference type="Pfam" id="PF13432">
    <property type="entry name" value="TPR_16"/>
    <property type="match status" value="2"/>
</dbReference>
<keyword evidence="2" id="KW-1185">Reference proteome</keyword>
<name>A0A1H6BQ52_9ACTN</name>
<dbReference type="Gene3D" id="1.25.40.10">
    <property type="entry name" value="Tetratricopeptide repeat domain"/>
    <property type="match status" value="3"/>
</dbReference>
<sequence>MCKALGIVLAVATCLVMFGLFGSPRPGAPDRQATATGFIEAAQDYLRRHPDHAQTLAELGNAYLERARQSGDVSYQVKAEGALRKATAIDPANVDTLVGLGALANARHDFPAARERAEQARDIDPRRWAAFGVLTDALVELGEYATARQALQQMLDLRPGVASFTRAAHLLWLTGDVDRARSVLQRASSMAVAPGDVAYCQYRLGELAYETGRPSEAHELFDQAARAGFGPALAGRARANAAMGRTEQALHDYAAAGPPYAAELGDLYESLGRHSEAQAQFVMFAALQRLQPDDLALGRFEADHGDPGKAVRLLRAEWNRRKSVDVADALGWALHRAGHSAEGLSFVRRADALGGRSARFAYHRGEITHALGADAEARQHLTRALDINPHLTAAQKALKNLARDALPQASRRP</sequence>